<accession>A0ABP5FKC1</accession>
<reference evidence="2" key="1">
    <citation type="journal article" date="2019" name="Int. J. Syst. Evol. Microbiol.">
        <title>The Global Catalogue of Microorganisms (GCM) 10K type strain sequencing project: providing services to taxonomists for standard genome sequencing and annotation.</title>
        <authorList>
            <consortium name="The Broad Institute Genomics Platform"/>
            <consortium name="The Broad Institute Genome Sequencing Center for Infectious Disease"/>
            <person name="Wu L."/>
            <person name="Ma J."/>
        </authorList>
    </citation>
    <scope>NUCLEOTIDE SEQUENCE [LARGE SCALE GENOMIC DNA]</scope>
    <source>
        <strain evidence="2">JCM 13595</strain>
    </source>
</reference>
<sequence>MSAKSGTGPMLGSVTLTKIMTVVPPTDMTPTRTHSAMIRIRVTDDQVEASPRRLTLPVWCNVVMAWFKVGDIYNIRPYDEHLAGDQTQPTLWYVAVS</sequence>
<dbReference type="Proteomes" id="UP001501461">
    <property type="component" value="Unassembled WGS sequence"/>
</dbReference>
<protein>
    <submittedName>
        <fullName evidence="1">Uncharacterized protein</fullName>
    </submittedName>
</protein>
<dbReference type="EMBL" id="BAAAMN010000008">
    <property type="protein sequence ID" value="GAA2028304.1"/>
    <property type="molecule type" value="Genomic_DNA"/>
</dbReference>
<evidence type="ECO:0000313" key="2">
    <source>
        <dbReference type="Proteomes" id="UP001501461"/>
    </source>
</evidence>
<proteinExistence type="predicted"/>
<comment type="caution">
    <text evidence="1">The sequence shown here is derived from an EMBL/GenBank/DDBJ whole genome shotgun (WGS) entry which is preliminary data.</text>
</comment>
<gene>
    <name evidence="1" type="ORF">GCM10009720_05160</name>
</gene>
<name>A0ABP5FKC1_9MICC</name>
<evidence type="ECO:0000313" key="1">
    <source>
        <dbReference type="EMBL" id="GAA2028304.1"/>
    </source>
</evidence>
<organism evidence="1 2">
    <name type="scientific">Yaniella flava</name>
    <dbReference type="NCBI Taxonomy" id="287930"/>
    <lineage>
        <taxon>Bacteria</taxon>
        <taxon>Bacillati</taxon>
        <taxon>Actinomycetota</taxon>
        <taxon>Actinomycetes</taxon>
        <taxon>Micrococcales</taxon>
        <taxon>Micrococcaceae</taxon>
        <taxon>Yaniella</taxon>
    </lineage>
</organism>
<keyword evidence="2" id="KW-1185">Reference proteome</keyword>